<dbReference type="OrthoDB" id="301709at2759"/>
<feature type="domain" description="Protein kinase" evidence="1">
    <location>
        <begin position="1"/>
        <end position="251"/>
    </location>
</feature>
<sequence>MGLVYKAKIVGQDKPQVVRVVKLTNIKDYVIEGILNEIRAQKDPELLPLTGFYYKQKSQTLYIVAPQRVSLHTYLFEASQTLSPKEKSTLVLNLARCLSSIHSSQSPAAHGHLTPHNILLNPIDLSICIGDYGLRSLKKYCKLFHGYRNRSEWSAPEVWQGADGDTEADVFSFGLMMWAVETGIQPFAGKKMDEVGYMLIEQKLRPQIPPATQANDLNLAQLIRACWHEVPERRPDFSTIVKILEQGVKFTQ</sequence>
<dbReference type="Proteomes" id="UP000785679">
    <property type="component" value="Unassembled WGS sequence"/>
</dbReference>
<gene>
    <name evidence="2" type="ORF">FGO68_gene15796</name>
</gene>
<dbReference type="EMBL" id="RRYP01003665">
    <property type="protein sequence ID" value="TNV83600.1"/>
    <property type="molecule type" value="Genomic_DNA"/>
</dbReference>
<accession>A0A8J8T6L9</accession>
<keyword evidence="3" id="KW-1185">Reference proteome</keyword>
<dbReference type="SUPFAM" id="SSF56112">
    <property type="entry name" value="Protein kinase-like (PK-like)"/>
    <property type="match status" value="1"/>
</dbReference>
<dbReference type="Pfam" id="PF07714">
    <property type="entry name" value="PK_Tyr_Ser-Thr"/>
    <property type="match status" value="1"/>
</dbReference>
<dbReference type="GO" id="GO:0005524">
    <property type="term" value="F:ATP binding"/>
    <property type="evidence" value="ECO:0007669"/>
    <property type="project" value="InterPro"/>
</dbReference>
<evidence type="ECO:0000313" key="2">
    <source>
        <dbReference type="EMBL" id="TNV83600.1"/>
    </source>
</evidence>
<reference evidence="2" key="1">
    <citation type="submission" date="2019-06" db="EMBL/GenBank/DDBJ databases">
        <authorList>
            <person name="Zheng W."/>
        </authorList>
    </citation>
    <scope>NUCLEOTIDE SEQUENCE</scope>
    <source>
        <strain evidence="2">QDHG01</strain>
    </source>
</reference>
<proteinExistence type="predicted"/>
<dbReference type="AlphaFoldDB" id="A0A8J8T6L9"/>
<evidence type="ECO:0000259" key="1">
    <source>
        <dbReference type="PROSITE" id="PS50011"/>
    </source>
</evidence>
<dbReference type="GO" id="GO:0004674">
    <property type="term" value="F:protein serine/threonine kinase activity"/>
    <property type="evidence" value="ECO:0007669"/>
    <property type="project" value="TreeGrafter"/>
</dbReference>
<comment type="caution">
    <text evidence="2">The sequence shown here is derived from an EMBL/GenBank/DDBJ whole genome shotgun (WGS) entry which is preliminary data.</text>
</comment>
<organism evidence="2 3">
    <name type="scientific">Halteria grandinella</name>
    <dbReference type="NCBI Taxonomy" id="5974"/>
    <lineage>
        <taxon>Eukaryota</taxon>
        <taxon>Sar</taxon>
        <taxon>Alveolata</taxon>
        <taxon>Ciliophora</taxon>
        <taxon>Intramacronucleata</taxon>
        <taxon>Spirotrichea</taxon>
        <taxon>Stichotrichia</taxon>
        <taxon>Sporadotrichida</taxon>
        <taxon>Halteriidae</taxon>
        <taxon>Halteria</taxon>
    </lineage>
</organism>
<evidence type="ECO:0000313" key="3">
    <source>
        <dbReference type="Proteomes" id="UP000785679"/>
    </source>
</evidence>
<dbReference type="PROSITE" id="PS50011">
    <property type="entry name" value="PROTEIN_KINASE_DOM"/>
    <property type="match status" value="1"/>
</dbReference>
<dbReference type="InterPro" id="IPR001245">
    <property type="entry name" value="Ser-Thr/Tyr_kinase_cat_dom"/>
</dbReference>
<dbReference type="PANTHER" id="PTHR44329">
    <property type="entry name" value="SERINE/THREONINE-PROTEIN KINASE TNNI3K-RELATED"/>
    <property type="match status" value="1"/>
</dbReference>
<dbReference type="Gene3D" id="1.10.510.10">
    <property type="entry name" value="Transferase(Phosphotransferase) domain 1"/>
    <property type="match status" value="1"/>
</dbReference>
<protein>
    <recommendedName>
        <fullName evidence="1">Protein kinase domain-containing protein</fullName>
    </recommendedName>
</protein>
<dbReference type="InterPro" id="IPR051681">
    <property type="entry name" value="Ser/Thr_Kinases-Pseudokinases"/>
</dbReference>
<dbReference type="InterPro" id="IPR011009">
    <property type="entry name" value="Kinase-like_dom_sf"/>
</dbReference>
<dbReference type="InterPro" id="IPR000719">
    <property type="entry name" value="Prot_kinase_dom"/>
</dbReference>
<name>A0A8J8T6L9_HALGN</name>